<dbReference type="SUPFAM" id="SSF52172">
    <property type="entry name" value="CheY-like"/>
    <property type="match status" value="1"/>
</dbReference>
<dbReference type="SUPFAM" id="SSF158472">
    <property type="entry name" value="HAMP domain-like"/>
    <property type="match status" value="1"/>
</dbReference>
<dbReference type="PROSITE" id="PS50885">
    <property type="entry name" value="HAMP"/>
    <property type="match status" value="1"/>
</dbReference>
<evidence type="ECO:0000256" key="1">
    <source>
        <dbReference type="ARBA" id="ARBA00000085"/>
    </source>
</evidence>
<dbReference type="SUPFAM" id="SSF55874">
    <property type="entry name" value="ATPase domain of HSP90 chaperone/DNA topoisomerase II/histidine kinase"/>
    <property type="match status" value="1"/>
</dbReference>
<evidence type="ECO:0000313" key="21">
    <source>
        <dbReference type="EMBL" id="QHC50271.1"/>
    </source>
</evidence>
<organism evidence="21 22">
    <name type="scientific">Billgrantia tianxiuensis</name>
    <dbReference type="NCBI Taxonomy" id="2497861"/>
    <lineage>
        <taxon>Bacteria</taxon>
        <taxon>Pseudomonadati</taxon>
        <taxon>Pseudomonadota</taxon>
        <taxon>Gammaproteobacteria</taxon>
        <taxon>Oceanospirillales</taxon>
        <taxon>Halomonadaceae</taxon>
        <taxon>Billgrantia</taxon>
    </lineage>
</organism>
<evidence type="ECO:0000259" key="19">
    <source>
        <dbReference type="PROSITE" id="PS50885"/>
    </source>
</evidence>
<dbReference type="PRINTS" id="PR00344">
    <property type="entry name" value="BCTRLSENSOR"/>
</dbReference>
<dbReference type="EMBL" id="CP035042">
    <property type="protein sequence ID" value="QHC50271.1"/>
    <property type="molecule type" value="Genomic_DNA"/>
</dbReference>
<evidence type="ECO:0000256" key="9">
    <source>
        <dbReference type="ARBA" id="ARBA00022777"/>
    </source>
</evidence>
<keyword evidence="12" id="KW-0902">Two-component regulatory system</keyword>
<evidence type="ECO:0000256" key="11">
    <source>
        <dbReference type="ARBA" id="ARBA00022989"/>
    </source>
</evidence>
<keyword evidence="13 16" id="KW-0472">Membrane</keyword>
<keyword evidence="4" id="KW-1003">Cell membrane</keyword>
<keyword evidence="22" id="KW-1185">Reference proteome</keyword>
<dbReference type="InterPro" id="IPR003660">
    <property type="entry name" value="HAMP_dom"/>
</dbReference>
<dbReference type="InterPro" id="IPR036641">
    <property type="entry name" value="HPT_dom_sf"/>
</dbReference>
<dbReference type="SUPFAM" id="SSF47226">
    <property type="entry name" value="Histidine-containing phosphotransfer domain, HPT domain"/>
    <property type="match status" value="1"/>
</dbReference>
<dbReference type="SMART" id="SM00387">
    <property type="entry name" value="HATPase_c"/>
    <property type="match status" value="1"/>
</dbReference>
<dbReference type="InterPro" id="IPR001789">
    <property type="entry name" value="Sig_transdc_resp-reg_receiver"/>
</dbReference>
<dbReference type="AlphaFoldDB" id="A0A6I6SM31"/>
<dbReference type="PROSITE" id="PS50110">
    <property type="entry name" value="RESPONSE_REGULATORY"/>
    <property type="match status" value="1"/>
</dbReference>
<dbReference type="CDD" id="cd06225">
    <property type="entry name" value="HAMP"/>
    <property type="match status" value="1"/>
</dbReference>
<feature type="domain" description="HAMP" evidence="19">
    <location>
        <begin position="213"/>
        <end position="266"/>
    </location>
</feature>
<evidence type="ECO:0000256" key="15">
    <source>
        <dbReference type="PROSITE-ProRule" id="PRU00169"/>
    </source>
</evidence>
<gene>
    <name evidence="21" type="ORF">EKK97_12675</name>
</gene>
<comment type="catalytic activity">
    <reaction evidence="1">
        <text>ATP + protein L-histidine = ADP + protein N-phospho-L-histidine.</text>
        <dbReference type="EC" id="2.7.13.3"/>
    </reaction>
</comment>
<dbReference type="Gene3D" id="1.10.287.130">
    <property type="match status" value="1"/>
</dbReference>
<keyword evidence="6" id="KW-0808">Transferase</keyword>
<evidence type="ECO:0000256" key="13">
    <source>
        <dbReference type="ARBA" id="ARBA00023136"/>
    </source>
</evidence>
<dbReference type="InterPro" id="IPR036890">
    <property type="entry name" value="HATPase_C_sf"/>
</dbReference>
<dbReference type="Pfam" id="PF00072">
    <property type="entry name" value="Response_reg"/>
    <property type="match status" value="1"/>
</dbReference>
<dbReference type="CDD" id="cd00082">
    <property type="entry name" value="HisKA"/>
    <property type="match status" value="1"/>
</dbReference>
<dbReference type="SMART" id="SM00304">
    <property type="entry name" value="HAMP"/>
    <property type="match status" value="1"/>
</dbReference>
<dbReference type="CDD" id="cd16922">
    <property type="entry name" value="HATPase_EvgS-ArcB-TorS-like"/>
    <property type="match status" value="1"/>
</dbReference>
<evidence type="ECO:0000256" key="4">
    <source>
        <dbReference type="ARBA" id="ARBA00022475"/>
    </source>
</evidence>
<dbReference type="CDD" id="cd17546">
    <property type="entry name" value="REC_hyHK_CKI1_RcsC-like"/>
    <property type="match status" value="1"/>
</dbReference>
<evidence type="ECO:0000256" key="3">
    <source>
        <dbReference type="ARBA" id="ARBA00012438"/>
    </source>
</evidence>
<dbReference type="InterPro" id="IPR004358">
    <property type="entry name" value="Sig_transdc_His_kin-like_C"/>
</dbReference>
<protein>
    <recommendedName>
        <fullName evidence="3">histidine kinase</fullName>
        <ecNumber evidence="3">2.7.13.3</ecNumber>
    </recommendedName>
</protein>
<dbReference type="SMART" id="SM00388">
    <property type="entry name" value="HisKA"/>
    <property type="match status" value="1"/>
</dbReference>
<comment type="subcellular location">
    <subcellularLocation>
        <location evidence="2">Cell membrane</location>
        <topology evidence="2">Multi-pass membrane protein</topology>
    </subcellularLocation>
</comment>
<dbReference type="Pfam" id="PF02518">
    <property type="entry name" value="HATPase_c"/>
    <property type="match status" value="1"/>
</dbReference>
<dbReference type="PROSITE" id="PS50109">
    <property type="entry name" value="HIS_KIN"/>
    <property type="match status" value="1"/>
</dbReference>
<evidence type="ECO:0000313" key="22">
    <source>
        <dbReference type="Proteomes" id="UP000464013"/>
    </source>
</evidence>
<dbReference type="GO" id="GO:0005886">
    <property type="term" value="C:plasma membrane"/>
    <property type="evidence" value="ECO:0007669"/>
    <property type="project" value="UniProtKB-SubCell"/>
</dbReference>
<keyword evidence="9" id="KW-0418">Kinase</keyword>
<evidence type="ECO:0000256" key="7">
    <source>
        <dbReference type="ARBA" id="ARBA00022692"/>
    </source>
</evidence>
<evidence type="ECO:0000256" key="10">
    <source>
        <dbReference type="ARBA" id="ARBA00022840"/>
    </source>
</evidence>
<dbReference type="Gene3D" id="3.40.50.2300">
    <property type="match status" value="1"/>
</dbReference>
<dbReference type="InterPro" id="IPR008207">
    <property type="entry name" value="Sig_transdc_His_kin_Hpt_dom"/>
</dbReference>
<evidence type="ECO:0000256" key="12">
    <source>
        <dbReference type="ARBA" id="ARBA00023012"/>
    </source>
</evidence>
<evidence type="ECO:0000256" key="16">
    <source>
        <dbReference type="SAM" id="Phobius"/>
    </source>
</evidence>
<evidence type="ECO:0000259" key="18">
    <source>
        <dbReference type="PROSITE" id="PS50110"/>
    </source>
</evidence>
<evidence type="ECO:0000256" key="6">
    <source>
        <dbReference type="ARBA" id="ARBA00022679"/>
    </source>
</evidence>
<dbReference type="Gene3D" id="3.30.565.10">
    <property type="entry name" value="Histidine kinase-like ATPase, C-terminal domain"/>
    <property type="match status" value="1"/>
</dbReference>
<keyword evidence="8" id="KW-0547">Nucleotide-binding</keyword>
<feature type="modified residue" description="Phosphohistidine" evidence="14">
    <location>
        <position position="720"/>
    </location>
</feature>
<feature type="transmembrane region" description="Helical" evidence="16">
    <location>
        <begin position="189"/>
        <end position="212"/>
    </location>
</feature>
<feature type="domain" description="Response regulatory" evidence="18">
    <location>
        <begin position="526"/>
        <end position="645"/>
    </location>
</feature>
<evidence type="ECO:0000259" key="20">
    <source>
        <dbReference type="PROSITE" id="PS50894"/>
    </source>
</evidence>
<dbReference type="PROSITE" id="PS50894">
    <property type="entry name" value="HPT"/>
    <property type="match status" value="1"/>
</dbReference>
<proteinExistence type="predicted"/>
<dbReference type="KEGG" id="htx:EKK97_12675"/>
<keyword evidence="11 16" id="KW-1133">Transmembrane helix</keyword>
<dbReference type="EC" id="2.7.13.3" evidence="3"/>
<evidence type="ECO:0000259" key="17">
    <source>
        <dbReference type="PROSITE" id="PS50109"/>
    </source>
</evidence>
<dbReference type="InterPro" id="IPR011006">
    <property type="entry name" value="CheY-like_superfamily"/>
</dbReference>
<dbReference type="Proteomes" id="UP000464013">
    <property type="component" value="Chromosome"/>
</dbReference>
<dbReference type="Gene3D" id="1.20.120.160">
    <property type="entry name" value="HPT domain"/>
    <property type="match status" value="1"/>
</dbReference>
<evidence type="ECO:0000256" key="5">
    <source>
        <dbReference type="ARBA" id="ARBA00022553"/>
    </source>
</evidence>
<feature type="transmembrane region" description="Helical" evidence="16">
    <location>
        <begin position="12"/>
        <end position="34"/>
    </location>
</feature>
<feature type="modified residue" description="4-aspartylphosphate" evidence="15">
    <location>
        <position position="578"/>
    </location>
</feature>
<dbReference type="FunFam" id="3.30.565.10:FF:000010">
    <property type="entry name" value="Sensor histidine kinase RcsC"/>
    <property type="match status" value="1"/>
</dbReference>
<dbReference type="Pfam" id="PF00672">
    <property type="entry name" value="HAMP"/>
    <property type="match status" value="1"/>
</dbReference>
<feature type="domain" description="Histidine kinase" evidence="17">
    <location>
        <begin position="283"/>
        <end position="503"/>
    </location>
</feature>
<dbReference type="GO" id="GO:0005524">
    <property type="term" value="F:ATP binding"/>
    <property type="evidence" value="ECO:0007669"/>
    <property type="project" value="UniProtKB-KW"/>
</dbReference>
<dbReference type="InterPro" id="IPR003661">
    <property type="entry name" value="HisK_dim/P_dom"/>
</dbReference>
<evidence type="ECO:0000256" key="8">
    <source>
        <dbReference type="ARBA" id="ARBA00022741"/>
    </source>
</evidence>
<dbReference type="GO" id="GO:0000155">
    <property type="term" value="F:phosphorelay sensor kinase activity"/>
    <property type="evidence" value="ECO:0007669"/>
    <property type="project" value="InterPro"/>
</dbReference>
<dbReference type="Gene3D" id="6.10.340.10">
    <property type="match status" value="1"/>
</dbReference>
<dbReference type="SUPFAM" id="SSF47384">
    <property type="entry name" value="Homodimeric domain of signal transducing histidine kinase"/>
    <property type="match status" value="1"/>
</dbReference>
<accession>A0A6I6SM31</accession>
<dbReference type="Pfam" id="PF01627">
    <property type="entry name" value="Hpt"/>
    <property type="match status" value="1"/>
</dbReference>
<dbReference type="InterPro" id="IPR005467">
    <property type="entry name" value="His_kinase_dom"/>
</dbReference>
<keyword evidence="7 16" id="KW-0812">Transmembrane</keyword>
<name>A0A6I6SM31_9GAMM</name>
<dbReference type="SMART" id="SM00448">
    <property type="entry name" value="REC"/>
    <property type="match status" value="1"/>
</dbReference>
<evidence type="ECO:0000256" key="2">
    <source>
        <dbReference type="ARBA" id="ARBA00004651"/>
    </source>
</evidence>
<dbReference type="Pfam" id="PF00512">
    <property type="entry name" value="HisKA"/>
    <property type="match status" value="1"/>
</dbReference>
<sequence>MPRFLINLSLTVKIICLVGLLGALAIAITLYSLLNLYEVDRDYRALIDKEAQASMLINNAALELSDASRLVFAVLTEQEADKMRAVQEVLDEHQARFLGIVSEARPLLSAQDQAFVRIMEQQTQVFALAAEIVEWAARWRGDRALNVIHQRFDPALNALKGDIATIHDRTVAHYQATSAHLSSTTRATLLNTSLAFGLALIGVIGLAAYLSVTHISRPIVQLTRGMGRLTHRQYQQRIDYTDRNDEVGQMAQAMEVFRDTLERAEHLELAAEAAKAKAAFLATMSHEVRTPMNAILGLARQALKHPLEPRQRERMERIVHAGEHLLGIINDILDFTRLDSGHLRIERIPFAPGLLLKEMRGMLEEKAQEKNLELTCEFDAEMPRLLGDPLRINQILLNYTHNAIKFSNSGEIKVRLVVEQSATGLPWLYGEVIDQGIGIRAEDQERLFTPFEQADASTTRKFGGTGLGLAISRSLAELMEGSVGVRSVPGEGSVFWFRVRVDIESASERPAHSKMPVNPRQLVGMRLLLVDDTEVNRLLAAELLQEAGLEVETAVDGFDALNRLAEKEDGYFDAVLLDLMMPELDGMETCRRIRQQARFKQLPVIAVSANSSARDIQQCQAVGMNGHVAKPIDERQLWQVLVNCLIGKDITVTDDKPLSRDAMTAAVFDPQPLSKLQQRIPEARFARVLSMLVKDCRQRAEEIYRLAQEARTEPLRQLSHDMIGTAGHAGMKRLAEQAAQLNQALHDGDQAETICLALQLPDLVTEALDVLEQTFRACLEPNSEEPT</sequence>
<keyword evidence="10" id="KW-0067">ATP-binding</keyword>
<evidence type="ECO:0000256" key="14">
    <source>
        <dbReference type="PROSITE-ProRule" id="PRU00110"/>
    </source>
</evidence>
<dbReference type="InterPro" id="IPR036097">
    <property type="entry name" value="HisK_dim/P_sf"/>
</dbReference>
<reference evidence="21 22" key="1">
    <citation type="submission" date="2019-01" db="EMBL/GenBank/DDBJ databases">
        <title>Complete genome of a denitifying bacterium Halomons sp. BC-M4-5.</title>
        <authorList>
            <person name="Wang L."/>
            <person name="Shao Z."/>
        </authorList>
    </citation>
    <scope>NUCLEOTIDE SEQUENCE [LARGE SCALE GENOMIC DNA]</scope>
    <source>
        <strain evidence="21 22">BC-M4-5</strain>
    </source>
</reference>
<dbReference type="InterPro" id="IPR003594">
    <property type="entry name" value="HATPase_dom"/>
</dbReference>
<dbReference type="PANTHER" id="PTHR45339:SF1">
    <property type="entry name" value="HYBRID SIGNAL TRANSDUCTION HISTIDINE KINASE J"/>
    <property type="match status" value="1"/>
</dbReference>
<dbReference type="PANTHER" id="PTHR45339">
    <property type="entry name" value="HYBRID SIGNAL TRANSDUCTION HISTIDINE KINASE J"/>
    <property type="match status" value="1"/>
</dbReference>
<keyword evidence="5 15" id="KW-0597">Phosphoprotein</keyword>
<feature type="domain" description="HPt" evidence="20">
    <location>
        <begin position="681"/>
        <end position="778"/>
    </location>
</feature>